<organism evidence="1 2">
    <name type="scientific">Astathelohania contejeani</name>
    <dbReference type="NCBI Taxonomy" id="164912"/>
    <lineage>
        <taxon>Eukaryota</taxon>
        <taxon>Fungi</taxon>
        <taxon>Fungi incertae sedis</taxon>
        <taxon>Microsporidia</taxon>
        <taxon>Astathelohaniidae</taxon>
        <taxon>Astathelohania</taxon>
    </lineage>
</organism>
<keyword evidence="2" id="KW-1185">Reference proteome</keyword>
<dbReference type="Proteomes" id="UP001516464">
    <property type="component" value="Unassembled WGS sequence"/>
</dbReference>
<comment type="caution">
    <text evidence="1">The sequence shown here is derived from an EMBL/GenBank/DDBJ whole genome shotgun (WGS) entry which is preliminary data.</text>
</comment>
<proteinExistence type="predicted"/>
<dbReference type="EMBL" id="SBIQ01000009">
    <property type="protein sequence ID" value="KAF7684552.1"/>
    <property type="molecule type" value="Genomic_DNA"/>
</dbReference>
<accession>A0ABQ7I252</accession>
<protein>
    <submittedName>
        <fullName evidence="1">Uncharacterized protein</fullName>
    </submittedName>
</protein>
<sequence length="301" mass="35883">MEEDKKLALRIINNPECYKTCMAESFKHKRISYIPYLLPKPKKPIPSCPPYQTFTTSELLKQAEEIIENISEKEEDLKCIHNILSERKDLFESVLDFVEKKDIFLDDLFYWHPNYEICDIFSFMLSFFQTEPTPEILERYKIHHGRAMILGKRQQKKIIQLLKERYSSSIFTDIEVMEKDIEIFPESVNNKLSNKGTEYLIKTCQERGIDISTHLEVYSKVISQSYWSDEEEKLVSYYHKNMVFDLLSHLSFIEVRIIDKKEITVLLPLNVFHDLLDGNKRSRRYLEDKGFMYENGEYKII</sequence>
<name>A0ABQ7I252_9MICR</name>
<evidence type="ECO:0000313" key="2">
    <source>
        <dbReference type="Proteomes" id="UP001516464"/>
    </source>
</evidence>
<evidence type="ECO:0000313" key="1">
    <source>
        <dbReference type="EMBL" id="KAF7684552.1"/>
    </source>
</evidence>
<reference evidence="1 2" key="1">
    <citation type="submission" date="2019-01" db="EMBL/GenBank/DDBJ databases">
        <title>Genomes sequencing and comparative genomics of infectious freshwater microsporidia, Cucumispora dikerogammari and Thelohania contejeani.</title>
        <authorList>
            <person name="Cormier A."/>
            <person name="Giraud I."/>
            <person name="Wattier R."/>
            <person name="Teixeira M."/>
            <person name="Grandjean F."/>
            <person name="Rigaud T."/>
            <person name="Cordaux R."/>
        </authorList>
    </citation>
    <scope>NUCLEOTIDE SEQUENCE [LARGE SCALE GENOMIC DNA]</scope>
    <source>
        <strain evidence="1">T1</strain>
        <tissue evidence="1">Spores</tissue>
    </source>
</reference>
<gene>
    <name evidence="1" type="ORF">TCON_0257</name>
</gene>